<accession>A0A5B7G0T9</accession>
<gene>
    <name evidence="1" type="ORF">E2C01_047321</name>
</gene>
<evidence type="ECO:0000313" key="2">
    <source>
        <dbReference type="Proteomes" id="UP000324222"/>
    </source>
</evidence>
<protein>
    <submittedName>
        <fullName evidence="1">Uncharacterized protein</fullName>
    </submittedName>
</protein>
<comment type="caution">
    <text evidence="1">The sequence shown here is derived from an EMBL/GenBank/DDBJ whole genome shotgun (WGS) entry which is preliminary data.</text>
</comment>
<evidence type="ECO:0000313" key="1">
    <source>
        <dbReference type="EMBL" id="MPC53431.1"/>
    </source>
</evidence>
<sequence length="66" mass="7482">MIVVKVTEYESEDDFIDEIEPVMDHGWHLMSDPFSDTQPDLVPMFSASADNFDPVCHVSASFYVPT</sequence>
<name>A0A5B7G0T9_PORTR</name>
<organism evidence="1 2">
    <name type="scientific">Portunus trituberculatus</name>
    <name type="common">Swimming crab</name>
    <name type="synonym">Neptunus trituberculatus</name>
    <dbReference type="NCBI Taxonomy" id="210409"/>
    <lineage>
        <taxon>Eukaryota</taxon>
        <taxon>Metazoa</taxon>
        <taxon>Ecdysozoa</taxon>
        <taxon>Arthropoda</taxon>
        <taxon>Crustacea</taxon>
        <taxon>Multicrustacea</taxon>
        <taxon>Malacostraca</taxon>
        <taxon>Eumalacostraca</taxon>
        <taxon>Eucarida</taxon>
        <taxon>Decapoda</taxon>
        <taxon>Pleocyemata</taxon>
        <taxon>Brachyura</taxon>
        <taxon>Eubrachyura</taxon>
        <taxon>Portunoidea</taxon>
        <taxon>Portunidae</taxon>
        <taxon>Portuninae</taxon>
        <taxon>Portunus</taxon>
    </lineage>
</organism>
<dbReference type="AlphaFoldDB" id="A0A5B7G0T9"/>
<reference evidence="1 2" key="1">
    <citation type="submission" date="2019-05" db="EMBL/GenBank/DDBJ databases">
        <title>Another draft genome of Portunus trituberculatus and its Hox gene families provides insights of decapod evolution.</title>
        <authorList>
            <person name="Jeong J.-H."/>
            <person name="Song I."/>
            <person name="Kim S."/>
            <person name="Choi T."/>
            <person name="Kim D."/>
            <person name="Ryu S."/>
            <person name="Kim W."/>
        </authorList>
    </citation>
    <scope>NUCLEOTIDE SEQUENCE [LARGE SCALE GENOMIC DNA]</scope>
    <source>
        <tissue evidence="1">Muscle</tissue>
    </source>
</reference>
<keyword evidence="2" id="KW-1185">Reference proteome</keyword>
<proteinExistence type="predicted"/>
<dbReference type="Proteomes" id="UP000324222">
    <property type="component" value="Unassembled WGS sequence"/>
</dbReference>
<dbReference type="EMBL" id="VSRR010011617">
    <property type="protein sequence ID" value="MPC53431.1"/>
    <property type="molecule type" value="Genomic_DNA"/>
</dbReference>